<evidence type="ECO:0000256" key="1">
    <source>
        <dbReference type="SAM" id="MobiDB-lite"/>
    </source>
</evidence>
<feature type="transmembrane region" description="Helical" evidence="2">
    <location>
        <begin position="42"/>
        <end position="65"/>
    </location>
</feature>
<evidence type="ECO:0000256" key="2">
    <source>
        <dbReference type="SAM" id="Phobius"/>
    </source>
</evidence>
<feature type="transmembrane region" description="Helical" evidence="2">
    <location>
        <begin position="562"/>
        <end position="580"/>
    </location>
</feature>
<feature type="compositionally biased region" description="Low complexity" evidence="1">
    <location>
        <begin position="338"/>
        <end position="352"/>
    </location>
</feature>
<organism evidence="3 4">
    <name type="scientific">Anaeramoeba flamelloides</name>
    <dbReference type="NCBI Taxonomy" id="1746091"/>
    <lineage>
        <taxon>Eukaryota</taxon>
        <taxon>Metamonada</taxon>
        <taxon>Anaeramoebidae</taxon>
        <taxon>Anaeramoeba</taxon>
    </lineage>
</organism>
<feature type="transmembrane region" description="Helical" evidence="2">
    <location>
        <begin position="538"/>
        <end position="556"/>
    </location>
</feature>
<feature type="transmembrane region" description="Helical" evidence="2">
    <location>
        <begin position="587"/>
        <end position="605"/>
    </location>
</feature>
<sequence length="683" mass="78753">MNNQQQTTTTPTTSTPFIHPDSLLAIYHCYLTDRLSRPVPYFVLRLFAFMFVALFILALLSGLTIHHKFVNQPIHQENCFRNLPSSTIESLLKADLVRLVITDEDFSHAKVRIYEPSSTSTSELPSTQTFTTIVETSSNLINANNNNNNGNSQNEFINNTIMNKQARPHSKDDKYSFSKGSLSESIYSYVRDSPNQYQFWNQVFSNVTLQLNNYSSSTNVWHSIYQNLTESSHQPNKNYYYHKSNYTSLPQKNSSRLTQNLTNFCQKPEYCQEKSQIKFQGGERKKTKIQQKTLTTDNQNDIDNTNDDNNNNYNDNNKDNNNNNNINNKNQSPINRDNNFSQTSTFSTTTNTIHQSPLPEEWNLPFLNVLVELVRKLLLIDFWIRNSQVDYYFSTKLGYLFLNPVERHLKGLTRVDVEISSRDPCLINIGSNSFLKRVFYLKPLVFNYFKSFFSGTGFASMSTSDMVYTINNPTNNTNAIPQLLLSILKAIVLSLILPAITSLIVREVALPIILTLVSKYITLNVSRQSKINTNVRSLMFALTAAGAHGFLSEIYIERDISLFLMVFCIVAEITIIIFARNPKTLKYYPVFFFINLFLLNLYLIMFPNYGFSYFFLITSFSFQIGSIILFILYIEIPSILNLNIIYRRPNTFAIPMSQLFGNLETNHRLQSMNSDFEIRINQD</sequence>
<name>A0AAV8A9D6_9EUKA</name>
<evidence type="ECO:0000313" key="4">
    <source>
        <dbReference type="Proteomes" id="UP001146793"/>
    </source>
</evidence>
<keyword evidence="2" id="KW-0472">Membrane</keyword>
<dbReference type="EMBL" id="JANTQA010000012">
    <property type="protein sequence ID" value="KAJ3450901.1"/>
    <property type="molecule type" value="Genomic_DNA"/>
</dbReference>
<protein>
    <submittedName>
        <fullName evidence="3">Membralin</fullName>
    </submittedName>
</protein>
<reference evidence="3" key="1">
    <citation type="submission" date="2022-08" db="EMBL/GenBank/DDBJ databases">
        <title>Novel sulphate-reducing endosymbionts in the free-living metamonad Anaeramoeba.</title>
        <authorList>
            <person name="Jerlstrom-Hultqvist J."/>
            <person name="Cepicka I."/>
            <person name="Gallot-Lavallee L."/>
            <person name="Salas-Leiva D."/>
            <person name="Curtis B.A."/>
            <person name="Zahonova K."/>
            <person name="Pipaliya S."/>
            <person name="Dacks J."/>
            <person name="Roger A.J."/>
        </authorList>
    </citation>
    <scope>NUCLEOTIDE SEQUENCE</scope>
    <source>
        <strain evidence="3">Busselton2</strain>
    </source>
</reference>
<dbReference type="AlphaFoldDB" id="A0AAV8A9D6"/>
<gene>
    <name evidence="3" type="ORF">M0812_07095</name>
</gene>
<keyword evidence="2" id="KW-1133">Transmembrane helix</keyword>
<comment type="caution">
    <text evidence="3">The sequence shown here is derived from an EMBL/GenBank/DDBJ whole genome shotgun (WGS) entry which is preliminary data.</text>
</comment>
<accession>A0AAV8A9D6</accession>
<feature type="compositionally biased region" description="Low complexity" evidence="1">
    <location>
        <begin position="290"/>
        <end position="331"/>
    </location>
</feature>
<proteinExistence type="predicted"/>
<evidence type="ECO:0000313" key="3">
    <source>
        <dbReference type="EMBL" id="KAJ3450901.1"/>
    </source>
</evidence>
<keyword evidence="2" id="KW-0812">Transmembrane</keyword>
<feature type="region of interest" description="Disordered" evidence="1">
    <location>
        <begin position="277"/>
        <end position="352"/>
    </location>
</feature>
<dbReference type="Proteomes" id="UP001146793">
    <property type="component" value="Unassembled WGS sequence"/>
</dbReference>